<feature type="domain" description="Strictosidine synthase conserved region" evidence="6">
    <location>
        <begin position="180"/>
        <end position="260"/>
    </location>
</feature>
<comment type="similarity">
    <text evidence="2">Belongs to the strictosidine synthase family.</text>
</comment>
<reference evidence="7" key="2">
    <citation type="journal article" date="2023" name="Int. J. Mol. Sci.">
        <title>De Novo Assembly and Annotation of 11 Diverse Shrub Willow (Salix) Genomes Reveals Novel Gene Organization in Sex-Linked Regions.</title>
        <authorList>
            <person name="Hyden B."/>
            <person name="Feng K."/>
            <person name="Yates T.B."/>
            <person name="Jawdy S."/>
            <person name="Cereghino C."/>
            <person name="Smart L.B."/>
            <person name="Muchero W."/>
        </authorList>
    </citation>
    <scope>NUCLEOTIDE SEQUENCE</scope>
    <source>
        <tissue evidence="7">Shoot tip</tissue>
    </source>
</reference>
<evidence type="ECO:0000256" key="5">
    <source>
        <dbReference type="SAM" id="SignalP"/>
    </source>
</evidence>
<accession>A0ABQ9C6P7</accession>
<dbReference type="Pfam" id="PF20067">
    <property type="entry name" value="SSL_N"/>
    <property type="match status" value="1"/>
</dbReference>
<feature type="chain" id="PRO_5046617674" description="Strictosidine synthase conserved region domain-containing protein" evidence="5">
    <location>
        <begin position="23"/>
        <end position="415"/>
    </location>
</feature>
<evidence type="ECO:0000256" key="4">
    <source>
        <dbReference type="ARBA" id="ARBA00023180"/>
    </source>
</evidence>
<reference evidence="7" key="1">
    <citation type="submission" date="2022-10" db="EMBL/GenBank/DDBJ databases">
        <authorList>
            <person name="Hyden B.L."/>
            <person name="Feng K."/>
            <person name="Yates T."/>
            <person name="Jawdy S."/>
            <person name="Smart L.B."/>
            <person name="Muchero W."/>
        </authorList>
    </citation>
    <scope>NUCLEOTIDE SEQUENCE</scope>
    <source>
        <tissue evidence="7">Shoot tip</tissue>
    </source>
</reference>
<comment type="subcellular location">
    <subcellularLocation>
        <location evidence="1">Vacuole</location>
    </subcellularLocation>
</comment>
<dbReference type="PANTHER" id="PTHR10426:SF106">
    <property type="entry name" value="PROTEIN STRICTOSIDINE SYNTHASE-LIKE 3"/>
    <property type="match status" value="1"/>
</dbReference>
<keyword evidence="4" id="KW-0325">Glycoprotein</keyword>
<evidence type="ECO:0000313" key="7">
    <source>
        <dbReference type="EMBL" id="KAJ6395266.1"/>
    </source>
</evidence>
<name>A0ABQ9C6P7_9ROSI</name>
<organism evidence="7 8">
    <name type="scientific">Salix suchowensis</name>
    <dbReference type="NCBI Taxonomy" id="1278906"/>
    <lineage>
        <taxon>Eukaryota</taxon>
        <taxon>Viridiplantae</taxon>
        <taxon>Streptophyta</taxon>
        <taxon>Embryophyta</taxon>
        <taxon>Tracheophyta</taxon>
        <taxon>Spermatophyta</taxon>
        <taxon>Magnoliopsida</taxon>
        <taxon>eudicotyledons</taxon>
        <taxon>Gunneridae</taxon>
        <taxon>Pentapetalae</taxon>
        <taxon>rosids</taxon>
        <taxon>fabids</taxon>
        <taxon>Malpighiales</taxon>
        <taxon>Salicaceae</taxon>
        <taxon>Saliceae</taxon>
        <taxon>Salix</taxon>
    </lineage>
</organism>
<keyword evidence="3" id="KW-0926">Vacuole</keyword>
<keyword evidence="5" id="KW-0732">Signal</keyword>
<evidence type="ECO:0000256" key="3">
    <source>
        <dbReference type="ARBA" id="ARBA00022554"/>
    </source>
</evidence>
<proteinExistence type="inferred from homology"/>
<dbReference type="InterPro" id="IPR018119">
    <property type="entry name" value="Strictosidine_synth_cons-reg"/>
</dbReference>
<dbReference type="Proteomes" id="UP001141253">
    <property type="component" value="Chromosome 4"/>
</dbReference>
<dbReference type="Gene3D" id="2.120.10.30">
    <property type="entry name" value="TolB, C-terminal domain"/>
    <property type="match status" value="1"/>
</dbReference>
<feature type="signal peptide" evidence="5">
    <location>
        <begin position="1"/>
        <end position="22"/>
    </location>
</feature>
<evidence type="ECO:0000256" key="2">
    <source>
        <dbReference type="ARBA" id="ARBA00009191"/>
    </source>
</evidence>
<dbReference type="SUPFAM" id="SSF63829">
    <property type="entry name" value="Calcium-dependent phosphotriesterase"/>
    <property type="match status" value="1"/>
</dbReference>
<evidence type="ECO:0000256" key="1">
    <source>
        <dbReference type="ARBA" id="ARBA00004116"/>
    </source>
</evidence>
<keyword evidence="8" id="KW-1185">Reference proteome</keyword>
<evidence type="ECO:0000313" key="8">
    <source>
        <dbReference type="Proteomes" id="UP001141253"/>
    </source>
</evidence>
<dbReference type="InterPro" id="IPR011042">
    <property type="entry name" value="6-blade_b-propeller_TolB-like"/>
</dbReference>
<dbReference type="PANTHER" id="PTHR10426">
    <property type="entry name" value="STRICTOSIDINE SYNTHASE-RELATED"/>
    <property type="match status" value="1"/>
</dbReference>
<dbReference type="Pfam" id="PF03088">
    <property type="entry name" value="Str_synth"/>
    <property type="match status" value="1"/>
</dbReference>
<sequence length="415" mass="46407">MTPTGILAGLFLVLALYCGIDPWKQSAISGFPDFKSYKVEMPPWSLIPKEKDEENLLQRSEIKFLNQIQGPESMAFDPLGRGPYTGVADGRVLFYDGQKWTDFAYTSSNRSEICNPQPSPLSYLKNEHICGRPLGLRFDKKTGDLYIADAYFGLMKVGPEGGLATLLANEAEGIPLRFTNDLDIDDEGNIYFTDSSTTYQRRNFMQLVFSGENSGRVLKYSPATKETTVLVRNLQFPNGVSLSKDGSFFVFCEGSIGRVKIKNKKSSAMCQVIVKCSWPSVKSVIRQEQGEKAGTSEVLAIVPGYPDNVRTNEEGNFWVAVHCRRSFYAHINAQYPKLRTFLLKLPIPAKIQYLLQIGGWPHGLVVKYSPEGKLLQILEDSQGKVVKAISEVEEKDGKLWMGSVLMPFVMVYNLS</sequence>
<gene>
    <name evidence="7" type="ORF">OIU77_020515</name>
</gene>
<evidence type="ECO:0000259" key="6">
    <source>
        <dbReference type="Pfam" id="PF03088"/>
    </source>
</evidence>
<protein>
    <recommendedName>
        <fullName evidence="6">Strictosidine synthase conserved region domain-containing protein</fullName>
    </recommendedName>
</protein>
<dbReference type="EMBL" id="JAPFFI010000004">
    <property type="protein sequence ID" value="KAJ6395266.1"/>
    <property type="molecule type" value="Genomic_DNA"/>
</dbReference>
<comment type="caution">
    <text evidence="7">The sequence shown here is derived from an EMBL/GenBank/DDBJ whole genome shotgun (WGS) entry which is preliminary data.</text>
</comment>